<evidence type="ECO:0000256" key="1">
    <source>
        <dbReference type="SAM" id="SignalP"/>
    </source>
</evidence>
<accession>A0A1I1EAW6</accession>
<sequence length="281" mass="32034">MKLLLIIICFFLYNGCALQDTGFVKATDVPVKPANGYDRNTLFTPYIKLMTLRSSIHLTGTTGQSFYGCLKKRTFWIPSSSDFKRQYPFFNVTLLSINNIDNKRSFTFAERLFLADVFDLLSFAINSSVFEEEMMKKKFFDNSGTTPKDPKEIIKEIRHMNFPVSIAKRSLDAGVAAEATVGGFSHTIWLRDDTDYTKQEIVQMAVIIGHELTHNLGYHHSSLVNYGVHQPIQGAIQHATPEQVKTFISVTPFHEDEFLYKIRNTKDIPTNGTIISKSYNY</sequence>
<name>A0A1I1EAW6_BREAD</name>
<feature type="chain" id="PRO_5015179011" evidence="1">
    <location>
        <begin position="20"/>
        <end position="281"/>
    </location>
</feature>
<dbReference type="RefSeq" id="WP_092319321.1">
    <property type="nucleotide sequence ID" value="NZ_FOKY01000010.1"/>
</dbReference>
<dbReference type="AlphaFoldDB" id="A0A1I1EAW6"/>
<evidence type="ECO:0000313" key="2">
    <source>
        <dbReference type="EMBL" id="SFB84284.1"/>
    </source>
</evidence>
<proteinExistence type="predicted"/>
<feature type="signal peptide" evidence="1">
    <location>
        <begin position="1"/>
        <end position="19"/>
    </location>
</feature>
<dbReference type="SUPFAM" id="SSF55486">
    <property type="entry name" value="Metalloproteases ('zincins'), catalytic domain"/>
    <property type="match status" value="1"/>
</dbReference>
<keyword evidence="1" id="KW-0732">Signal</keyword>
<dbReference type="EMBL" id="FOKY01000010">
    <property type="protein sequence ID" value="SFB84284.1"/>
    <property type="molecule type" value="Genomic_DNA"/>
</dbReference>
<evidence type="ECO:0000313" key="3">
    <source>
        <dbReference type="Proteomes" id="UP000240042"/>
    </source>
</evidence>
<protein>
    <submittedName>
        <fullName evidence="2">Uncharacterized protein</fullName>
    </submittedName>
</protein>
<keyword evidence="3" id="KW-1185">Reference proteome</keyword>
<reference evidence="3" key="1">
    <citation type="submission" date="2016-10" db="EMBL/GenBank/DDBJ databases">
        <authorList>
            <person name="Varghese N."/>
            <person name="Submissions S."/>
        </authorList>
    </citation>
    <scope>NUCLEOTIDE SEQUENCE [LARGE SCALE GENOMIC DNA]</scope>
    <source>
        <strain evidence="3">ATCC 43811</strain>
    </source>
</reference>
<organism evidence="2 3">
    <name type="scientific">Brevinema andersonii</name>
    <dbReference type="NCBI Taxonomy" id="34097"/>
    <lineage>
        <taxon>Bacteria</taxon>
        <taxon>Pseudomonadati</taxon>
        <taxon>Spirochaetota</taxon>
        <taxon>Spirochaetia</taxon>
        <taxon>Brevinematales</taxon>
        <taxon>Brevinemataceae</taxon>
        <taxon>Brevinema</taxon>
    </lineage>
</organism>
<dbReference type="Proteomes" id="UP000240042">
    <property type="component" value="Unassembled WGS sequence"/>
</dbReference>
<gene>
    <name evidence="2" type="ORF">SAMN02745150_01037</name>
</gene>